<protein>
    <recommendedName>
        <fullName evidence="1">GRF-like zinc ribbon domain-containing protein</fullName>
    </recommendedName>
</protein>
<dbReference type="Pfam" id="PF23549">
    <property type="entry name" value="Zn_ribbon_GRF_2"/>
    <property type="match status" value="1"/>
</dbReference>
<evidence type="ECO:0000313" key="3">
    <source>
        <dbReference type="Proteomes" id="UP000326532"/>
    </source>
</evidence>
<organism evidence="2 3">
    <name type="scientific">Aspergillus parasiticus</name>
    <dbReference type="NCBI Taxonomy" id="5067"/>
    <lineage>
        <taxon>Eukaryota</taxon>
        <taxon>Fungi</taxon>
        <taxon>Dikarya</taxon>
        <taxon>Ascomycota</taxon>
        <taxon>Pezizomycotina</taxon>
        <taxon>Eurotiomycetes</taxon>
        <taxon>Eurotiomycetidae</taxon>
        <taxon>Eurotiales</taxon>
        <taxon>Aspergillaceae</taxon>
        <taxon>Aspergillus</taxon>
        <taxon>Aspergillus subgen. Circumdati</taxon>
    </lineage>
</organism>
<gene>
    <name evidence="2" type="ORF">BDV34DRAFT_191546</name>
</gene>
<evidence type="ECO:0000259" key="1">
    <source>
        <dbReference type="Pfam" id="PF23549"/>
    </source>
</evidence>
<dbReference type="EMBL" id="ML734955">
    <property type="protein sequence ID" value="KAB8207670.1"/>
    <property type="molecule type" value="Genomic_DNA"/>
</dbReference>
<dbReference type="Proteomes" id="UP000326532">
    <property type="component" value="Unassembled WGS sequence"/>
</dbReference>
<reference evidence="2 3" key="1">
    <citation type="submission" date="2019-04" db="EMBL/GenBank/DDBJ databases">
        <title>Fungal friends and foes A comparative genomics study of 23 Aspergillus species from section Flavi.</title>
        <authorList>
            <consortium name="DOE Joint Genome Institute"/>
            <person name="Kjaerbolling I."/>
            <person name="Vesth T.C."/>
            <person name="Frisvad J.C."/>
            <person name="Nybo J.L."/>
            <person name="Theobald S."/>
            <person name="Kildgaard S."/>
            <person name="Petersen T.I."/>
            <person name="Kuo A."/>
            <person name="Sato A."/>
            <person name="Lyhne E.K."/>
            <person name="Kogle M.E."/>
            <person name="Wiebenga A."/>
            <person name="Kun R.S."/>
            <person name="Lubbers R.J."/>
            <person name="Makela M.R."/>
            <person name="Barry K."/>
            <person name="Chovatia M."/>
            <person name="Clum A."/>
            <person name="Daum C."/>
            <person name="Haridas S."/>
            <person name="He G."/>
            <person name="LaButti K."/>
            <person name="Lipzen A."/>
            <person name="Mondo S."/>
            <person name="Pangilinan J."/>
            <person name="Riley R."/>
            <person name="Salamov A."/>
            <person name="Simmons B.A."/>
            <person name="Magnuson J.K."/>
            <person name="Henrissat B."/>
            <person name="Mortensen U.H."/>
            <person name="Larsen T.O."/>
            <person name="De vries R.P."/>
            <person name="Grigoriev I.V."/>
            <person name="Machida M."/>
            <person name="Baker S.E."/>
            <person name="Andersen M.R."/>
        </authorList>
    </citation>
    <scope>NUCLEOTIDE SEQUENCE [LARGE SCALE GENOMIC DNA]</scope>
    <source>
        <strain evidence="2 3">CBS 117618</strain>
    </source>
</reference>
<name>A0A5N6DU16_ASPPA</name>
<feature type="domain" description="GRF-like zinc ribbon" evidence="1">
    <location>
        <begin position="13"/>
        <end position="59"/>
    </location>
</feature>
<dbReference type="OMA" id="CFGDMRG"/>
<sequence>MDPTSPHWAIRKAPRCLTCGSETRHRRTSRNNPNGNAGRPLYECTNSKCLKFSCFGDMRGVLMENPACNCSSLLHSRLQIAGRDRQYPRALHYTCAVGRCSYFSYLTNERDEKIIYTDPILAPAEMARRGL</sequence>
<proteinExistence type="predicted"/>
<keyword evidence="3" id="KW-1185">Reference proteome</keyword>
<evidence type="ECO:0000313" key="2">
    <source>
        <dbReference type="EMBL" id="KAB8207670.1"/>
    </source>
</evidence>
<dbReference type="VEuPathDB" id="FungiDB:BDV34DRAFT_191546"/>
<dbReference type="InterPro" id="IPR056444">
    <property type="entry name" value="Zn_ribbon_GRF_2"/>
</dbReference>
<dbReference type="AlphaFoldDB" id="A0A5N6DU16"/>
<accession>A0A5N6DU16</accession>